<dbReference type="Proteomes" id="UP001056535">
    <property type="component" value="Chromosome"/>
</dbReference>
<dbReference type="EMBL" id="CP099490">
    <property type="protein sequence ID" value="USQ77860.1"/>
    <property type="molecule type" value="Genomic_DNA"/>
</dbReference>
<keyword evidence="3" id="KW-1185">Reference proteome</keyword>
<dbReference type="InterPro" id="IPR025159">
    <property type="entry name" value="AbiEi_N"/>
</dbReference>
<evidence type="ECO:0000313" key="3">
    <source>
        <dbReference type="Proteomes" id="UP001056535"/>
    </source>
</evidence>
<organism evidence="2 3">
    <name type="scientific">Ornithinimicrobium cryptoxanthini</name>
    <dbReference type="NCBI Taxonomy" id="2934161"/>
    <lineage>
        <taxon>Bacteria</taxon>
        <taxon>Bacillati</taxon>
        <taxon>Actinomycetota</taxon>
        <taxon>Actinomycetes</taxon>
        <taxon>Micrococcales</taxon>
        <taxon>Ornithinimicrobiaceae</taxon>
        <taxon>Ornithinimicrobium</taxon>
    </lineage>
</organism>
<reference evidence="2" key="1">
    <citation type="submission" date="2022-06" db="EMBL/GenBank/DDBJ databases">
        <title>Ornithinimicrobium JY.X270.</title>
        <authorList>
            <person name="Huang Y."/>
        </authorList>
    </citation>
    <scope>NUCLEOTIDE SEQUENCE</scope>
    <source>
        <strain evidence="2">JY.X270</strain>
    </source>
</reference>
<accession>A0ABY4YM43</accession>
<name>A0ABY4YM43_9MICO</name>
<sequence>MDLAVRQLAEKQHGLFTTGQVHLVGSSRKAVRHALAAHEIIRLTRGLYVLADHYPSTTVERHLQLARGALLLVPDGVLSHWTALLAHGIPVVTVPPEVRLRRPVSSECLGPRGGRRGVRRVLTGHLGRSGGQWGAWIVVDLGHFFVPVSQ</sequence>
<protein>
    <submittedName>
        <fullName evidence="2">Type IV toxin-antitoxin system AbiEi family antitoxin domain-containing protein</fullName>
    </submittedName>
</protein>
<dbReference type="RefSeq" id="WP_252623601.1">
    <property type="nucleotide sequence ID" value="NZ_CP099490.1"/>
</dbReference>
<proteinExistence type="predicted"/>
<evidence type="ECO:0000313" key="2">
    <source>
        <dbReference type="EMBL" id="USQ77860.1"/>
    </source>
</evidence>
<dbReference type="Pfam" id="PF13338">
    <property type="entry name" value="AbiEi_4"/>
    <property type="match status" value="1"/>
</dbReference>
<evidence type="ECO:0000259" key="1">
    <source>
        <dbReference type="Pfam" id="PF13338"/>
    </source>
</evidence>
<feature type="domain" description="AbiEi antitoxin N-terminal" evidence="1">
    <location>
        <begin position="5"/>
        <end position="51"/>
    </location>
</feature>
<gene>
    <name evidence="2" type="ORF">NF557_08210</name>
</gene>